<comment type="caution">
    <text evidence="2">The sequence shown here is derived from an EMBL/GenBank/DDBJ whole genome shotgun (WGS) entry which is preliminary data.</text>
</comment>
<gene>
    <name evidence="2" type="ORF">KIL84_022907</name>
</gene>
<dbReference type="AlphaFoldDB" id="A0A9D3WRP1"/>
<keyword evidence="3" id="KW-1185">Reference proteome</keyword>
<evidence type="ECO:0000313" key="2">
    <source>
        <dbReference type="EMBL" id="KAH1165348.1"/>
    </source>
</evidence>
<organism evidence="2 3">
    <name type="scientific">Mauremys mutica</name>
    <name type="common">yellowpond turtle</name>
    <dbReference type="NCBI Taxonomy" id="74926"/>
    <lineage>
        <taxon>Eukaryota</taxon>
        <taxon>Metazoa</taxon>
        <taxon>Chordata</taxon>
        <taxon>Craniata</taxon>
        <taxon>Vertebrata</taxon>
        <taxon>Euteleostomi</taxon>
        <taxon>Archelosauria</taxon>
        <taxon>Testudinata</taxon>
        <taxon>Testudines</taxon>
        <taxon>Cryptodira</taxon>
        <taxon>Durocryptodira</taxon>
        <taxon>Testudinoidea</taxon>
        <taxon>Geoemydidae</taxon>
        <taxon>Geoemydinae</taxon>
        <taxon>Mauremys</taxon>
    </lineage>
</organism>
<reference evidence="2" key="1">
    <citation type="submission" date="2021-09" db="EMBL/GenBank/DDBJ databases">
        <title>The genome of Mauremys mutica provides insights into the evolution of semi-aquatic lifestyle.</title>
        <authorList>
            <person name="Gong S."/>
            <person name="Gao Y."/>
        </authorList>
    </citation>
    <scope>NUCLEOTIDE SEQUENCE</scope>
    <source>
        <strain evidence="2">MM-2020</strain>
        <tissue evidence="2">Muscle</tissue>
    </source>
</reference>
<feature type="region of interest" description="Disordered" evidence="1">
    <location>
        <begin position="1"/>
        <end position="27"/>
    </location>
</feature>
<evidence type="ECO:0000256" key="1">
    <source>
        <dbReference type="SAM" id="MobiDB-lite"/>
    </source>
</evidence>
<proteinExistence type="predicted"/>
<dbReference type="Proteomes" id="UP000827986">
    <property type="component" value="Unassembled WGS sequence"/>
</dbReference>
<accession>A0A9D3WRP1</accession>
<evidence type="ECO:0000313" key="3">
    <source>
        <dbReference type="Proteomes" id="UP000827986"/>
    </source>
</evidence>
<name>A0A9D3WRP1_9SAUR</name>
<protein>
    <submittedName>
        <fullName evidence="2">Uncharacterized protein</fullName>
    </submittedName>
</protein>
<dbReference type="EMBL" id="JAHDVG010000488">
    <property type="protein sequence ID" value="KAH1165348.1"/>
    <property type="molecule type" value="Genomic_DNA"/>
</dbReference>
<sequence length="211" mass="23466">MKMAAPIGSKPGALGAPSKPAGPELDFRSGARTEELNKLIQEFTKHDQREYDDQRALEIHTAKDFIFSMLGLQNNSSSSGCCSDWRMMAWIALSLTDKLHSFLFHLCCSDVLLLIANGKLFCNSRHPPENGNPRDTNTNRACLRQVAISKEPKTSRKIDHRQEDACKKTVGSTRLSGVRQQLSRTRTLQRAKRGLMAVVRPVGLVSEMSAL</sequence>